<keyword evidence="8" id="KW-0694">RNA-binding</keyword>
<dbReference type="GO" id="GO:0016075">
    <property type="term" value="P:rRNA catabolic process"/>
    <property type="evidence" value="ECO:0007669"/>
    <property type="project" value="TreeGrafter"/>
</dbReference>
<dbReference type="Pfam" id="PF17216">
    <property type="entry name" value="Rrp44_CSD1"/>
    <property type="match status" value="1"/>
</dbReference>
<dbReference type="Gene3D" id="3.40.50.1010">
    <property type="entry name" value="5'-nuclease"/>
    <property type="match status" value="1"/>
</dbReference>
<dbReference type="GO" id="GO:0003723">
    <property type="term" value="F:RNA binding"/>
    <property type="evidence" value="ECO:0007669"/>
    <property type="project" value="UniProtKB-KW"/>
</dbReference>
<keyword evidence="4" id="KW-0540">Nuclease</keyword>
<evidence type="ECO:0000256" key="12">
    <source>
        <dbReference type="RuleBase" id="RU003901"/>
    </source>
</evidence>
<keyword evidence="7 14" id="KW-0269">Exonuclease</keyword>
<evidence type="ECO:0000313" key="16">
    <source>
        <dbReference type="Proteomes" id="UP000070412"/>
    </source>
</evidence>
<evidence type="ECO:0000256" key="3">
    <source>
        <dbReference type="ARBA" id="ARBA00022552"/>
    </source>
</evidence>
<feature type="domain" description="RNB" evidence="13">
    <location>
        <begin position="480"/>
        <end position="818"/>
    </location>
</feature>
<dbReference type="InterPro" id="IPR041505">
    <property type="entry name" value="Dis3_CSD2"/>
</dbReference>
<dbReference type="EMBL" id="WVUK01000056">
    <property type="protein sequence ID" value="KAF7493045.1"/>
    <property type="molecule type" value="Genomic_DNA"/>
</dbReference>
<evidence type="ECO:0000256" key="8">
    <source>
        <dbReference type="ARBA" id="ARBA00022884"/>
    </source>
</evidence>
<evidence type="ECO:0000256" key="2">
    <source>
        <dbReference type="ARBA" id="ARBA00005785"/>
    </source>
</evidence>
<keyword evidence="16" id="KW-1185">Reference proteome</keyword>
<dbReference type="GO" id="GO:0000175">
    <property type="term" value="F:3'-5'-RNA exonuclease activity"/>
    <property type="evidence" value="ECO:0007669"/>
    <property type="project" value="UniProtKB-ARBA"/>
</dbReference>
<dbReference type="InterPro" id="IPR050180">
    <property type="entry name" value="RNR_Ribonuclease"/>
</dbReference>
<dbReference type="GO" id="GO:0000176">
    <property type="term" value="C:nuclear exosome (RNase complex)"/>
    <property type="evidence" value="ECO:0007669"/>
    <property type="project" value="TreeGrafter"/>
</dbReference>
<reference evidence="15" key="3">
    <citation type="submission" date="2022-06" db="UniProtKB">
        <authorList>
            <consortium name="EnsemblMetazoa"/>
        </authorList>
    </citation>
    <scope>IDENTIFICATION</scope>
</reference>
<name>A0A834RAA1_SARSC</name>
<proteinExistence type="inferred from homology"/>
<dbReference type="OrthoDB" id="372421at2759"/>
<dbReference type="Pfam" id="PF17849">
    <property type="entry name" value="OB_Dis3"/>
    <property type="match status" value="1"/>
</dbReference>
<reference evidence="16" key="1">
    <citation type="journal article" date="2020" name="PLoS Negl. Trop. Dis.">
        <title>High-quality nuclear genome for Sarcoptes scabiei-A critical resource for a neglected parasite.</title>
        <authorList>
            <person name="Korhonen P.K."/>
            <person name="Gasser R.B."/>
            <person name="Ma G."/>
            <person name="Wang T."/>
            <person name="Stroehlein A.J."/>
            <person name="Young N.D."/>
            <person name="Ang C.S."/>
            <person name="Fernando D.D."/>
            <person name="Lu H.C."/>
            <person name="Taylor S."/>
            <person name="Reynolds S.L."/>
            <person name="Mofiz E."/>
            <person name="Najaraj S.H."/>
            <person name="Gowda H."/>
            <person name="Madugundu A."/>
            <person name="Renuse S."/>
            <person name="Holt D."/>
            <person name="Pandey A."/>
            <person name="Papenfuss A.T."/>
            <person name="Fischer K."/>
        </authorList>
    </citation>
    <scope>NUCLEOTIDE SEQUENCE [LARGE SCALE GENOMIC DNA]</scope>
</reference>
<dbReference type="InterPro" id="IPR022966">
    <property type="entry name" value="RNase_II/R_CS"/>
</dbReference>
<keyword evidence="6" id="KW-0271">Exosome</keyword>
<dbReference type="PROSITE" id="PS01175">
    <property type="entry name" value="RIBONUCLEASE_II"/>
    <property type="match status" value="1"/>
</dbReference>
<evidence type="ECO:0000256" key="7">
    <source>
        <dbReference type="ARBA" id="ARBA00022839"/>
    </source>
</evidence>
<dbReference type="EnsemblMetazoa" id="SSS_592s_mrna">
    <property type="protein sequence ID" value="KAF7493045.1"/>
    <property type="gene ID" value="SSS_592"/>
</dbReference>
<dbReference type="GO" id="GO:0071031">
    <property type="term" value="P:nuclear mRNA surveillance of mRNA 3'-end processing"/>
    <property type="evidence" value="ECO:0007669"/>
    <property type="project" value="TreeGrafter"/>
</dbReference>
<accession>A0A834RAA1</accession>
<gene>
    <name evidence="14" type="primary">SSS_592g</name>
    <name evidence="14" type="ORF">SSS_592</name>
</gene>
<keyword evidence="3" id="KW-0698">rRNA processing</keyword>
<protein>
    <recommendedName>
        <fullName evidence="10">Protein DIS3 homolog</fullName>
    </recommendedName>
    <alternativeName>
        <fullName evidence="11">Ribosomal RNA-processing protein 44</fullName>
    </alternativeName>
</protein>
<dbReference type="GO" id="GO:0006364">
    <property type="term" value="P:rRNA processing"/>
    <property type="evidence" value="ECO:0007669"/>
    <property type="project" value="UniProtKB-KW"/>
</dbReference>
<dbReference type="InterPro" id="IPR012340">
    <property type="entry name" value="NA-bd_OB-fold"/>
</dbReference>
<evidence type="ECO:0000256" key="5">
    <source>
        <dbReference type="ARBA" id="ARBA00022801"/>
    </source>
</evidence>
<dbReference type="PANTHER" id="PTHR23355">
    <property type="entry name" value="RIBONUCLEASE"/>
    <property type="match status" value="1"/>
</dbReference>
<evidence type="ECO:0000256" key="9">
    <source>
        <dbReference type="ARBA" id="ARBA00023242"/>
    </source>
</evidence>
<dbReference type="InterPro" id="IPR033771">
    <property type="entry name" value="Rrp44_CSD1"/>
</dbReference>
<evidence type="ECO:0000256" key="4">
    <source>
        <dbReference type="ARBA" id="ARBA00022722"/>
    </source>
</evidence>
<dbReference type="Proteomes" id="UP000070412">
    <property type="component" value="Unassembled WGS sequence"/>
</dbReference>
<dbReference type="AlphaFoldDB" id="A0A834RAA1"/>
<dbReference type="Pfam" id="PF00773">
    <property type="entry name" value="RNB"/>
    <property type="match status" value="1"/>
</dbReference>
<evidence type="ECO:0000313" key="15">
    <source>
        <dbReference type="EnsemblMetazoa" id="KAF7493045.1"/>
    </source>
</evidence>
<evidence type="ECO:0000256" key="10">
    <source>
        <dbReference type="ARBA" id="ARBA00077221"/>
    </source>
</evidence>
<organism evidence="14">
    <name type="scientific">Sarcoptes scabiei</name>
    <name type="common">Itch mite</name>
    <name type="synonym">Acarus scabiei</name>
    <dbReference type="NCBI Taxonomy" id="52283"/>
    <lineage>
        <taxon>Eukaryota</taxon>
        <taxon>Metazoa</taxon>
        <taxon>Ecdysozoa</taxon>
        <taxon>Arthropoda</taxon>
        <taxon>Chelicerata</taxon>
        <taxon>Arachnida</taxon>
        <taxon>Acari</taxon>
        <taxon>Acariformes</taxon>
        <taxon>Sarcoptiformes</taxon>
        <taxon>Astigmata</taxon>
        <taxon>Psoroptidia</taxon>
        <taxon>Sarcoptoidea</taxon>
        <taxon>Sarcoptidae</taxon>
        <taxon>Sarcoptinae</taxon>
        <taxon>Sarcoptes</taxon>
    </lineage>
</organism>
<evidence type="ECO:0000256" key="1">
    <source>
        <dbReference type="ARBA" id="ARBA00004123"/>
    </source>
</evidence>
<evidence type="ECO:0000259" key="13">
    <source>
        <dbReference type="SMART" id="SM00955"/>
    </source>
</evidence>
<comment type="similarity">
    <text evidence="2 12">Belongs to the RNR ribonuclease family.</text>
</comment>
<comment type="subcellular location">
    <subcellularLocation>
        <location evidence="1">Nucleus</location>
    </subcellularLocation>
</comment>
<dbReference type="Gene3D" id="2.40.50.700">
    <property type="match status" value="1"/>
</dbReference>
<dbReference type="GO" id="GO:0004519">
    <property type="term" value="F:endonuclease activity"/>
    <property type="evidence" value="ECO:0007669"/>
    <property type="project" value="TreeGrafter"/>
</dbReference>
<dbReference type="FunFam" id="2.40.50.700:FF:000001">
    <property type="entry name" value="Exosome complex exonuclease exoribonuclease (Rrp44)"/>
    <property type="match status" value="1"/>
</dbReference>
<reference evidence="14" key="2">
    <citation type="submission" date="2020-01" db="EMBL/GenBank/DDBJ databases">
        <authorList>
            <person name="Korhonen P.K.K."/>
            <person name="Guangxu M.G."/>
            <person name="Wang T.W."/>
            <person name="Stroehlein A.J.S."/>
            <person name="Young N.D."/>
            <person name="Ang C.-S.A."/>
            <person name="Fernando D.W.F."/>
            <person name="Lu H.L."/>
            <person name="Taylor S.T."/>
            <person name="Ehtesham M.E.M."/>
            <person name="Najaraj S.H.N."/>
            <person name="Harsha G.H.G."/>
            <person name="Madugundu A.M."/>
            <person name="Renuse S.R."/>
            <person name="Holt D.H."/>
            <person name="Pandey A.P."/>
            <person name="Papenfuss A.P."/>
            <person name="Gasser R.B.G."/>
            <person name="Fischer K.F."/>
        </authorList>
    </citation>
    <scope>NUCLEOTIDE SEQUENCE</scope>
    <source>
        <strain evidence="14">SSS_KF_BRIS2020</strain>
    </source>
</reference>
<dbReference type="PANTHER" id="PTHR23355:SF35">
    <property type="entry name" value="EXOSOME COMPLEX EXONUCLEASE RRP44"/>
    <property type="match status" value="1"/>
</dbReference>
<keyword evidence="5" id="KW-0378">Hydrolase</keyword>
<evidence type="ECO:0000256" key="11">
    <source>
        <dbReference type="ARBA" id="ARBA00077930"/>
    </source>
</evidence>
<dbReference type="SMART" id="SM00955">
    <property type="entry name" value="RNB"/>
    <property type="match status" value="1"/>
</dbReference>
<dbReference type="SUPFAM" id="SSF50249">
    <property type="entry name" value="Nucleic acid-binding proteins"/>
    <property type="match status" value="2"/>
</dbReference>
<sequence length="956" mass="109713">MDWPIDNLIQSAYRKTKKGSIIKSVREVYLRDDLHCGKESCPYCIKFKLSSGVKFAPNSYLSDSPRIGLNKLCPAAHYIVPDTTALLNQIDIFLEPNFGEDVLILLTVWKAIQSNLNTHAKLKELISTRRFYLFDNEFHRETFRLRNPNETIGKYRNNLCLETIDWLQKHYENGITLVYLTDQDPDKYDQMILANSRIKIYSVSDYVHNFQSNSNLLVDKLTNTSDVPEEKIDANRKFSYKEHLPFLEVLEQIKNGSLYKGVFRSSPYNFLEGSVTVTIKNEECKILVQGRENINRAINEDIVALRILPKSEWHLKTDSVLDENLDGDEDEIESSLQVEQNVPFSEGQQPFGEVVSIIRKSSRSFCGVIKEKQFLSATSTNFLFVPVDKRIPFIQIETRQYEMLRNKKILVNIDAWPCNSKYPKGHYIRIIGESGEKETETDVILLEHLVPHSEFSVQVLNCLPFEGANWKPSSEDLKNRLDLRSECVVSVDPPGCTDIDDALHCKDLENGLYEIGVHIADVSHFIKFGTAIDREAAERGTTVYLADRRIDMIPDLLSSNLCSLRQNEERLSFSCIWEINSKTGEIVATKFAKSIIKSQASLTYAEAQIKIDSNDNDAISKSLRRLLSVAKILKAKRIENGALVLASANEIRFMEVESETAENELIILEKKMLETNSMIEEFMLLANISVARKIYEFFPEISVLRRHPKPASSNFEELIQAAKNRGFSMNVSDGKTLSHSLNEAIDPKNEHLNLLLRMITTRCMSQAVYFCSGILSSDPNLTFFHYGLASDIYTHFTSPIRRYADILVHRLLSHCIFFEMQDPEFLSKKKIANVCDHINMRNMNARRASRASNELHSFLYVRNSKKESVQENGHIFIIKNNALVIFILHLSFEVVYMLDPLDSWIIDKDNAFVIHKPTSTKIRQFDQVKVELKVDKKLTSNFKKQIIVKLLHPRIS</sequence>
<dbReference type="CDD" id="cd09862">
    <property type="entry name" value="PIN_Rrp44-like"/>
    <property type="match status" value="1"/>
</dbReference>
<evidence type="ECO:0000256" key="6">
    <source>
        <dbReference type="ARBA" id="ARBA00022835"/>
    </source>
</evidence>
<dbReference type="InterPro" id="IPR001900">
    <property type="entry name" value="RNase_II/R"/>
</dbReference>
<evidence type="ECO:0000313" key="14">
    <source>
        <dbReference type="EMBL" id="KAF7493045.1"/>
    </source>
</evidence>
<keyword evidence="9" id="KW-0539">Nucleus</keyword>
<dbReference type="Gene3D" id="2.40.50.690">
    <property type="match status" value="1"/>
</dbReference>
<dbReference type="GO" id="GO:0000177">
    <property type="term" value="C:cytoplasmic exosome (RNase complex)"/>
    <property type="evidence" value="ECO:0007669"/>
    <property type="project" value="TreeGrafter"/>
</dbReference>